<dbReference type="RefSeq" id="YP_010139035.1">
    <property type="nucleotide sequence ID" value="NC_056903.1"/>
</dbReference>
<name>A0A7T6UZP1_LITUN</name>
<sequence length="157" mass="18844">MFVNINISSKHLDTVNDFVIFFFKLVNLKNLKLKIFKKFKNTSKKKKTFTVLKSPHVNKTAQEQFKSEIFSYNIYFYSLQLPKILFILKKINTSLFQDLNLKIRININEKNKIKIKCIKLDSDNYFLLKANSSRFVIEKYIKIISYFGEKKVRHRFL</sequence>
<evidence type="ECO:0000256" key="1">
    <source>
        <dbReference type="ARBA" id="ARBA00022980"/>
    </source>
</evidence>
<dbReference type="InterPro" id="IPR036838">
    <property type="entry name" value="Ribosomal_uS10_dom_sf"/>
</dbReference>
<geneLocation type="mitochondrion" evidence="4"/>
<evidence type="ECO:0000259" key="3">
    <source>
        <dbReference type="SMART" id="SM01403"/>
    </source>
</evidence>
<dbReference type="Gene3D" id="3.30.70.600">
    <property type="entry name" value="Ribosomal protein S10 domain"/>
    <property type="match status" value="1"/>
</dbReference>
<reference evidence="4" key="1">
    <citation type="journal article" date="2021" name="J. Appl. Phycol.">
        <title>Mitochondrial genome of the harmful algal bloom species Odontella regia (Mediophyceae, Bacillariophyta).</title>
        <authorList>
            <person name="Wang Y."/>
            <person name="Chen Y."/>
            <person name="Wang J."/>
            <person name="Liu F."/>
            <person name="Chen N."/>
        </authorList>
    </citation>
    <scope>NUCLEOTIDE SEQUENCE</scope>
</reference>
<proteinExistence type="predicted"/>
<dbReference type="GO" id="GO:0005840">
    <property type="term" value="C:ribosome"/>
    <property type="evidence" value="ECO:0007669"/>
    <property type="project" value="UniProtKB-KW"/>
</dbReference>
<keyword evidence="1 4" id="KW-0689">Ribosomal protein</keyword>
<gene>
    <name evidence="4" type="primary">rps10</name>
</gene>
<dbReference type="SMART" id="SM01403">
    <property type="entry name" value="Ribosomal_S10"/>
    <property type="match status" value="1"/>
</dbReference>
<dbReference type="GeneID" id="67132378"/>
<accession>A0A7T6UZP1</accession>
<dbReference type="GO" id="GO:1990904">
    <property type="term" value="C:ribonucleoprotein complex"/>
    <property type="evidence" value="ECO:0007669"/>
    <property type="project" value="UniProtKB-KW"/>
</dbReference>
<evidence type="ECO:0000313" key="4">
    <source>
        <dbReference type="EMBL" id="QQJ94643.1"/>
    </source>
</evidence>
<dbReference type="AlphaFoldDB" id="A0A7T6UZP1"/>
<dbReference type="InterPro" id="IPR027486">
    <property type="entry name" value="Ribosomal_uS10_dom"/>
</dbReference>
<evidence type="ECO:0000256" key="2">
    <source>
        <dbReference type="ARBA" id="ARBA00023274"/>
    </source>
</evidence>
<organism evidence="4">
    <name type="scientific">Lithodesmium undulatum</name>
    <name type="common">Marine centric diatom</name>
    <dbReference type="NCBI Taxonomy" id="59812"/>
    <lineage>
        <taxon>Eukaryota</taxon>
        <taxon>Sar</taxon>
        <taxon>Stramenopiles</taxon>
        <taxon>Ochrophyta</taxon>
        <taxon>Bacillariophyta</taxon>
        <taxon>Mediophyceae</taxon>
        <taxon>Lithodesmiophycidae</taxon>
        <taxon>Lithodesmiales</taxon>
        <taxon>Lithodesmiaceae</taxon>
        <taxon>Lithodesmium</taxon>
    </lineage>
</organism>
<feature type="domain" description="Small ribosomal subunit protein uS10" evidence="3">
    <location>
        <begin position="4"/>
        <end position="104"/>
    </location>
</feature>
<keyword evidence="4" id="KW-0496">Mitochondrion</keyword>
<keyword evidence="2" id="KW-0687">Ribonucleoprotein</keyword>
<dbReference type="EMBL" id="MW023083">
    <property type="protein sequence ID" value="QQJ94643.1"/>
    <property type="molecule type" value="Genomic_DNA"/>
</dbReference>
<dbReference type="SUPFAM" id="SSF54999">
    <property type="entry name" value="Ribosomal protein S10"/>
    <property type="match status" value="1"/>
</dbReference>
<dbReference type="Pfam" id="PF00338">
    <property type="entry name" value="Ribosomal_S10"/>
    <property type="match status" value="1"/>
</dbReference>
<protein>
    <submittedName>
        <fullName evidence="4">Ribosomal protein S10</fullName>
    </submittedName>
</protein>